<evidence type="ECO:0000256" key="7">
    <source>
        <dbReference type="PIRNR" id="PIRNR002744"/>
    </source>
</evidence>
<sequence length="467" mass="48947">MTADATVALSGQQPPPITTASQPLIEKHGIDLIDHDERHGTARQIGMMWSGLVLNVQVVVYGALLVVFGLNWWQCVLAILLGNLTWVLTGLCSLAGPAAGTTTFTINRAAFGHHGNRLLALFNWVMQIGYEVLDLALMSLAAIALFGLAGVTLGTPGTVTVVLALAVAQSLLPILGHRAITKVLRSLIIPFTALFLVLAWLTASRLEITTVAPGSLAVFLGGVALAASGSGLGWCPNAADYSRYLPPTVSKKALVGWVFVGGALPQSVLMLLGVAVAMVIPAATDPIGGLTTGYPAWFVVPYLIFLIIQMITVNAVDLYSSGVTLQAMGIRIGRWQAVAVDGVICAAVGLLVVLSGSFNAFLGNFLLFMIVWFAPWAGIFIVDYLLRRGSYEPRLLTGGGPGFGYRGLAAQAAGMIAALLWLNTTPFVGPLAAATGGLDLSAPAGLIVGAITYYLLSRRITLSAKEI</sequence>
<feature type="transmembrane region" description="Helical" evidence="8">
    <location>
        <begin position="215"/>
        <end position="234"/>
    </location>
</feature>
<accession>A0A6N4WFT8</accession>
<reference evidence="9 10" key="1">
    <citation type="journal article" date="2019" name="Emerg. Microbes Infect.">
        <title>Comprehensive subspecies identification of 175 nontuberculous mycobacteria species based on 7547 genomic profiles.</title>
        <authorList>
            <person name="Matsumoto Y."/>
            <person name="Kinjo T."/>
            <person name="Motooka D."/>
            <person name="Nabeya D."/>
            <person name="Jung N."/>
            <person name="Uechi K."/>
            <person name="Horii T."/>
            <person name="Iida T."/>
            <person name="Fujita J."/>
            <person name="Nakamura S."/>
        </authorList>
    </citation>
    <scope>NUCLEOTIDE SEQUENCE [LARGE SCALE GENOMIC DNA]</scope>
    <source>
        <strain evidence="9 10">JCM 30275</strain>
    </source>
</reference>
<proteinExistence type="inferred from homology"/>
<dbReference type="Gene3D" id="1.10.4160.10">
    <property type="entry name" value="Hydantoin permease"/>
    <property type="match status" value="1"/>
</dbReference>
<name>A0A6N4WFT8_9MYCO</name>
<evidence type="ECO:0000313" key="10">
    <source>
        <dbReference type="Proteomes" id="UP000467249"/>
    </source>
</evidence>
<feature type="transmembrane region" description="Helical" evidence="8">
    <location>
        <begin position="294"/>
        <end position="316"/>
    </location>
</feature>
<dbReference type="RefSeq" id="WP_163807042.1">
    <property type="nucleotide sequence ID" value="NZ_AP022620.1"/>
</dbReference>
<evidence type="ECO:0000256" key="5">
    <source>
        <dbReference type="ARBA" id="ARBA00022989"/>
    </source>
</evidence>
<dbReference type="Proteomes" id="UP000467249">
    <property type="component" value="Chromosome"/>
</dbReference>
<dbReference type="GO" id="GO:0022857">
    <property type="term" value="F:transmembrane transporter activity"/>
    <property type="evidence" value="ECO:0007669"/>
    <property type="project" value="InterPro"/>
</dbReference>
<evidence type="ECO:0000256" key="8">
    <source>
        <dbReference type="SAM" id="Phobius"/>
    </source>
</evidence>
<dbReference type="AlphaFoldDB" id="A0A6N4WFT8"/>
<feature type="transmembrane region" description="Helical" evidence="8">
    <location>
        <begin position="183"/>
        <end position="203"/>
    </location>
</feature>
<keyword evidence="3 7" id="KW-0813">Transport</keyword>
<feature type="transmembrane region" description="Helical" evidence="8">
    <location>
        <begin position="157"/>
        <end position="176"/>
    </location>
</feature>
<dbReference type="PIRSF" id="PIRSF002744">
    <property type="entry name" value="Pur-cyt_permease"/>
    <property type="match status" value="1"/>
</dbReference>
<evidence type="ECO:0000256" key="4">
    <source>
        <dbReference type="ARBA" id="ARBA00022692"/>
    </source>
</evidence>
<feature type="transmembrane region" description="Helical" evidence="8">
    <location>
        <begin position="403"/>
        <end position="422"/>
    </location>
</feature>
<dbReference type="PANTHER" id="PTHR31806:SF1">
    <property type="entry name" value="PURINE-CYTOSINE PERMEASE FCY2-RELATED"/>
    <property type="match status" value="1"/>
</dbReference>
<evidence type="ECO:0000256" key="2">
    <source>
        <dbReference type="ARBA" id="ARBA00008974"/>
    </source>
</evidence>
<keyword evidence="4 8" id="KW-0812">Transmembrane</keyword>
<keyword evidence="5 8" id="KW-1133">Transmembrane helix</keyword>
<feature type="transmembrane region" description="Helical" evidence="8">
    <location>
        <begin position="337"/>
        <end position="355"/>
    </location>
</feature>
<evidence type="ECO:0000256" key="6">
    <source>
        <dbReference type="ARBA" id="ARBA00023136"/>
    </source>
</evidence>
<feature type="transmembrane region" description="Helical" evidence="8">
    <location>
        <begin position="52"/>
        <end position="73"/>
    </location>
</feature>
<keyword evidence="6 7" id="KW-0472">Membrane</keyword>
<dbReference type="Pfam" id="PF02133">
    <property type="entry name" value="Transp_cyt_pur"/>
    <property type="match status" value="1"/>
</dbReference>
<protein>
    <submittedName>
        <fullName evidence="9">Allantoin permease</fullName>
    </submittedName>
</protein>
<evidence type="ECO:0000313" key="9">
    <source>
        <dbReference type="EMBL" id="BBZ79685.1"/>
    </source>
</evidence>
<feature type="transmembrane region" description="Helical" evidence="8">
    <location>
        <begin position="254"/>
        <end position="282"/>
    </location>
</feature>
<evidence type="ECO:0000256" key="3">
    <source>
        <dbReference type="ARBA" id="ARBA00022448"/>
    </source>
</evidence>
<feature type="transmembrane region" description="Helical" evidence="8">
    <location>
        <begin position="85"/>
        <end position="107"/>
    </location>
</feature>
<dbReference type="InterPro" id="IPR001248">
    <property type="entry name" value="Pur-cyt_permease"/>
</dbReference>
<dbReference type="PANTHER" id="PTHR31806">
    <property type="entry name" value="PURINE-CYTOSINE PERMEASE FCY2-RELATED"/>
    <property type="match status" value="1"/>
</dbReference>
<feature type="transmembrane region" description="Helical" evidence="8">
    <location>
        <begin position="361"/>
        <end position="382"/>
    </location>
</feature>
<comment type="subcellular location">
    <subcellularLocation>
        <location evidence="1">Membrane</location>
        <topology evidence="1">Multi-pass membrane protein</topology>
    </subcellularLocation>
</comment>
<gene>
    <name evidence="9" type="ORF">MANY_50220</name>
</gene>
<feature type="transmembrane region" description="Helical" evidence="8">
    <location>
        <begin position="128"/>
        <end position="151"/>
    </location>
</feature>
<evidence type="ECO:0000256" key="1">
    <source>
        <dbReference type="ARBA" id="ARBA00004141"/>
    </source>
</evidence>
<feature type="transmembrane region" description="Helical" evidence="8">
    <location>
        <begin position="434"/>
        <end position="456"/>
    </location>
</feature>
<keyword evidence="10" id="KW-1185">Reference proteome</keyword>
<dbReference type="GO" id="GO:0005886">
    <property type="term" value="C:plasma membrane"/>
    <property type="evidence" value="ECO:0007669"/>
    <property type="project" value="TreeGrafter"/>
</dbReference>
<comment type="similarity">
    <text evidence="2 7">Belongs to the purine-cytosine permease (2.A.39) family.</text>
</comment>
<organism evidence="9 10">
    <name type="scientific">Mycolicibacterium anyangense</name>
    <dbReference type="NCBI Taxonomy" id="1431246"/>
    <lineage>
        <taxon>Bacteria</taxon>
        <taxon>Bacillati</taxon>
        <taxon>Actinomycetota</taxon>
        <taxon>Actinomycetes</taxon>
        <taxon>Mycobacteriales</taxon>
        <taxon>Mycobacteriaceae</taxon>
        <taxon>Mycolicibacterium</taxon>
    </lineage>
</organism>
<dbReference type="EMBL" id="AP022620">
    <property type="protein sequence ID" value="BBZ79685.1"/>
    <property type="molecule type" value="Genomic_DNA"/>
</dbReference>
<dbReference type="InterPro" id="IPR026030">
    <property type="entry name" value="Pur-cyt_permease_Fcy2/21/22"/>
</dbReference>
<dbReference type="KEGG" id="many:MANY_50220"/>